<dbReference type="Pfam" id="PF13907">
    <property type="entry name" value="CHD1-like_C"/>
    <property type="match status" value="1"/>
</dbReference>
<dbReference type="InterPro" id="IPR014001">
    <property type="entry name" value="Helicase_ATP-bd"/>
</dbReference>
<evidence type="ECO:0000256" key="5">
    <source>
        <dbReference type="ARBA" id="ARBA00022801"/>
    </source>
</evidence>
<dbReference type="SUPFAM" id="SSF52540">
    <property type="entry name" value="P-loop containing nucleoside triphosphate hydrolases"/>
    <property type="match status" value="2"/>
</dbReference>
<dbReference type="InterPro" id="IPR025260">
    <property type="entry name" value="CHD1-like_C"/>
</dbReference>
<dbReference type="RefSeq" id="XP_002172903.1">
    <property type="nucleotide sequence ID" value="XM_002172867.2"/>
</dbReference>
<dbReference type="Pfam" id="PF00176">
    <property type="entry name" value="SNF2-rel_dom"/>
    <property type="match status" value="1"/>
</dbReference>
<feature type="region of interest" description="Disordered" evidence="9">
    <location>
        <begin position="1187"/>
        <end position="1266"/>
    </location>
</feature>
<feature type="compositionally biased region" description="Polar residues" evidence="9">
    <location>
        <begin position="1"/>
        <end position="17"/>
    </location>
</feature>
<keyword evidence="6" id="KW-0067">ATP-binding</keyword>
<feature type="domain" description="Helicase C-terminal" evidence="12">
    <location>
        <begin position="691"/>
        <end position="849"/>
    </location>
</feature>
<dbReference type="SMART" id="SM00298">
    <property type="entry name" value="CHROMO"/>
    <property type="match status" value="2"/>
</dbReference>
<dbReference type="InterPro" id="IPR001650">
    <property type="entry name" value="Helicase_C-like"/>
</dbReference>
<dbReference type="Gene3D" id="2.40.50.40">
    <property type="match status" value="2"/>
</dbReference>
<dbReference type="CDD" id="cd18659">
    <property type="entry name" value="CD2_tandem"/>
    <property type="match status" value="1"/>
</dbReference>
<dbReference type="PROSITE" id="PS51192">
    <property type="entry name" value="HELICASE_ATP_BIND_1"/>
    <property type="match status" value="1"/>
</dbReference>
<dbReference type="InterPro" id="IPR000330">
    <property type="entry name" value="SNF2_N"/>
</dbReference>
<feature type="compositionally biased region" description="Acidic residues" evidence="9">
    <location>
        <begin position="105"/>
        <end position="121"/>
    </location>
</feature>
<evidence type="ECO:0000259" key="12">
    <source>
        <dbReference type="PROSITE" id="PS51194"/>
    </source>
</evidence>
<evidence type="ECO:0000313" key="15">
    <source>
        <dbReference type="Proteomes" id="UP000001744"/>
    </source>
</evidence>
<evidence type="ECO:0000256" key="6">
    <source>
        <dbReference type="ARBA" id="ARBA00022840"/>
    </source>
</evidence>
<dbReference type="Gene3D" id="1.10.10.60">
    <property type="entry name" value="Homeodomain-like"/>
    <property type="match status" value="1"/>
</dbReference>
<dbReference type="VEuPathDB" id="FungiDB:SJAG_01653"/>
<dbReference type="InterPro" id="IPR023780">
    <property type="entry name" value="Chromo_domain"/>
</dbReference>
<feature type="domain" description="Chromo" evidence="10">
    <location>
        <begin position="179"/>
        <end position="257"/>
    </location>
</feature>
<dbReference type="GO" id="GO:0003677">
    <property type="term" value="F:DNA binding"/>
    <property type="evidence" value="ECO:0000318"/>
    <property type="project" value="GO_Central"/>
</dbReference>
<keyword evidence="3" id="KW-0677">Repeat</keyword>
<dbReference type="CDD" id="cd18793">
    <property type="entry name" value="SF2_C_SNF"/>
    <property type="match status" value="1"/>
</dbReference>
<evidence type="ECO:0000259" key="11">
    <source>
        <dbReference type="PROSITE" id="PS51192"/>
    </source>
</evidence>
<comment type="similarity">
    <text evidence="2">Belongs to the SNF2/RAD54 helicase family.</text>
</comment>
<dbReference type="PANTHER" id="PTHR45623:SF14">
    <property type="entry name" value="CHROMODOMAIN-HELICASE-DNA-BINDING PROTEIN 1"/>
    <property type="match status" value="1"/>
</dbReference>
<dbReference type="GO" id="GO:0004386">
    <property type="term" value="F:helicase activity"/>
    <property type="evidence" value="ECO:0007669"/>
    <property type="project" value="UniProtKB-KW"/>
</dbReference>
<dbReference type="HOGENOM" id="CLU_000315_29_2_1"/>
<dbReference type="GO" id="GO:0016887">
    <property type="term" value="F:ATP hydrolysis activity"/>
    <property type="evidence" value="ECO:0000318"/>
    <property type="project" value="GO_Central"/>
</dbReference>
<keyword evidence="13" id="KW-0347">Helicase</keyword>
<evidence type="ECO:0000256" key="2">
    <source>
        <dbReference type="ARBA" id="ARBA00007025"/>
    </source>
</evidence>
<dbReference type="Gene3D" id="6.10.140.1440">
    <property type="match status" value="1"/>
</dbReference>
<sequence length="1356" mass="156535">MSSEALTATSQVQNLHNSILPMNESVASMDDASDDLSEDAHSVRRKPHDPEYLDPELYGLRRSGRTRSQPGAYVQSYSSDDDSDSVTNSSKRRRNRQSKKATSYDYEEEEEPFSSGEEDSNSDASSYGGTPKKRKRNVEVSYRNDEIRFSSRNSGGINYNEDAYFEDLEDEEEYESYEYVTEEVENAPAIDLVLDHRLKAGADGSDAKNDFEFLIKWQDKSYLHCTWETREDMSETKGVKKIDNYTKTNIILDKEIRSDPTTTREDIEAMDIERERKKEAYEEHKSVDRIVAEDFDENRNRIFLVKWKQLFYDACTWETEELISRVAQDEIEEYQKRVNSALSPARGTNYGNSRPTYRKLEQQPSYISGGELRDFQLTGVNWMAYLWHKNENGILADEMGLGKTVQTVAFLSYLAHSLRQHGPFLVVVPLSTVPAWQETLAAWAPDMNCISYLGNAKSRQMIQEHEFYDERTQKLKFNVLLTTYEYVLKDRASLNNIKWQYMAIDEAHRLKNSESSLYETLSQFKNANRLLITGTPLQNNIKELAALVDFLMPGKFQIREEINFEAPDEEQESYIRNLQQHLQPYILRRLKKDVEKSLPSKSERILRVELSDSQTYWYKNILTRNYRVLSQSTSNGSQLSLLNIVMELKKASNHPYLFPGVEETWLKKTGGEGKREELLKGLIMNSGKMVLLDKLLTRLHRDGHRVLIFSQMVRMLDILGDYMSLRGYPFQRLDGTVPAATRRISIDHFNAPNSPDFVFLLSTRAGGLGINLMTADTVIIFDSDWNPQADLQAMARAHRIGQKNHVMVYRFLSKDTIEEDVLERARRKMILEYAIISLGVTDKRKNSKSDKFSAEELSAILKFGASNMFKNNDNQKKLEDLNLDEILEHAEDHDTSNDVGGASMGGEEFLKQFEVTDYKANVSWDDIIPAEERAKIEEEERQQQEEERRKQEAELSSRRERTSTLDLREDKTIEKISKPSRKRLIKDELLMEKEIRMLYRAMIKYGRIEDRYDEIVKDADLTTQDANVIKKISADLEASCKKAIAESESSSGEKNGKPARKAILISFKGVKNINAETLIQRLRDLEFLYQAVDLNNLSSFRIKAPLRAVHGWSCKWSEVEDSMLLAGICKYGFGSWQSIRNDPELGLKDKLFLDDVKSQDSNEKHAPSAVHLVRRGEYLLTAFRESQQIANDRPKMPHNRRQTSRSNLHRQLNRSEGSSRSPSVDSRADRRTSVASSRHNTPEHDTKTNDSTRSSNAPDHLDQRTRLRCKQLMHPVRKYLKSLKRDSRNLERGQLVKLLADCLTSIGKHIDKLVADTPTDKREGMTHDLWKFVCYFWPKEDVGHKNLISMYKKMGK</sequence>
<dbReference type="OMA" id="WVQIRDD"/>
<protein>
    <submittedName>
        <fullName evidence="13">ATP-dependent DNA helicase Hrp3</fullName>
    </submittedName>
</protein>
<evidence type="ECO:0000259" key="10">
    <source>
        <dbReference type="PROSITE" id="PS50013"/>
    </source>
</evidence>
<feature type="compositionally biased region" description="Basic residues" evidence="9">
    <location>
        <begin position="1196"/>
        <end position="1212"/>
    </location>
</feature>
<dbReference type="Gene3D" id="3.40.50.10810">
    <property type="entry name" value="Tandem AAA-ATPase domain"/>
    <property type="match status" value="1"/>
</dbReference>
<dbReference type="Pfam" id="PF18196">
    <property type="entry name" value="Cdh1_DBD_1"/>
    <property type="match status" value="1"/>
</dbReference>
<dbReference type="FunFam" id="3.40.50.10810:FF:000007">
    <property type="entry name" value="Chromodomain-helicase-DNA-binding protein 2 isoform 1"/>
    <property type="match status" value="1"/>
</dbReference>
<dbReference type="GO" id="GO:0005524">
    <property type="term" value="F:ATP binding"/>
    <property type="evidence" value="ECO:0007669"/>
    <property type="project" value="UniProtKB-KW"/>
</dbReference>
<organism evidence="13 15">
    <name type="scientific">Schizosaccharomyces japonicus (strain yFS275 / FY16936)</name>
    <name type="common">Fission yeast</name>
    <dbReference type="NCBI Taxonomy" id="402676"/>
    <lineage>
        <taxon>Eukaryota</taxon>
        <taxon>Fungi</taxon>
        <taxon>Dikarya</taxon>
        <taxon>Ascomycota</taxon>
        <taxon>Taphrinomycotina</taxon>
        <taxon>Schizosaccharomycetes</taxon>
        <taxon>Schizosaccharomycetales</taxon>
        <taxon>Schizosaccharomycetaceae</taxon>
        <taxon>Schizosaccharomyces</taxon>
    </lineage>
</organism>
<evidence type="ECO:0000313" key="14">
    <source>
        <dbReference type="JaponicusDB" id="SJAG_01653"/>
    </source>
</evidence>
<dbReference type="Proteomes" id="UP000001744">
    <property type="component" value="Unassembled WGS sequence"/>
</dbReference>
<dbReference type="InterPro" id="IPR056302">
    <property type="entry name" value="CHD1-2/Hrp3_HTH"/>
</dbReference>
<dbReference type="SMART" id="SM01176">
    <property type="entry name" value="DUF4208"/>
    <property type="match status" value="1"/>
</dbReference>
<dbReference type="JaponicusDB" id="SJAG_01653">
    <property type="gene designation" value="hrp3"/>
</dbReference>
<dbReference type="InterPro" id="IPR000953">
    <property type="entry name" value="Chromo/chromo_shadow_dom"/>
</dbReference>
<keyword evidence="8" id="KW-0539">Nucleus</keyword>
<dbReference type="Pfam" id="PF00271">
    <property type="entry name" value="Helicase_C"/>
    <property type="match status" value="1"/>
</dbReference>
<dbReference type="SMART" id="SM00490">
    <property type="entry name" value="HELICc"/>
    <property type="match status" value="1"/>
</dbReference>
<evidence type="ECO:0000256" key="3">
    <source>
        <dbReference type="ARBA" id="ARBA00022737"/>
    </source>
</evidence>
<dbReference type="GO" id="GO:0034728">
    <property type="term" value="P:nucleosome organization"/>
    <property type="evidence" value="ECO:0000318"/>
    <property type="project" value="GO_Central"/>
</dbReference>
<reference evidence="13 15" key="1">
    <citation type="journal article" date="2011" name="Science">
        <title>Comparative functional genomics of the fission yeasts.</title>
        <authorList>
            <person name="Rhind N."/>
            <person name="Chen Z."/>
            <person name="Yassour M."/>
            <person name="Thompson D.A."/>
            <person name="Haas B.J."/>
            <person name="Habib N."/>
            <person name="Wapinski I."/>
            <person name="Roy S."/>
            <person name="Lin M.F."/>
            <person name="Heiman D.I."/>
            <person name="Young S.K."/>
            <person name="Furuya K."/>
            <person name="Guo Y."/>
            <person name="Pidoux A."/>
            <person name="Chen H.M."/>
            <person name="Robbertse B."/>
            <person name="Goldberg J.M."/>
            <person name="Aoki K."/>
            <person name="Bayne E.H."/>
            <person name="Berlin A.M."/>
            <person name="Desjardins C.A."/>
            <person name="Dobbs E."/>
            <person name="Dukaj L."/>
            <person name="Fan L."/>
            <person name="FitzGerald M.G."/>
            <person name="French C."/>
            <person name="Gujja S."/>
            <person name="Hansen K."/>
            <person name="Keifenheim D."/>
            <person name="Levin J.Z."/>
            <person name="Mosher R.A."/>
            <person name="Mueller C.A."/>
            <person name="Pfiffner J."/>
            <person name="Priest M."/>
            <person name="Russ C."/>
            <person name="Smialowska A."/>
            <person name="Swoboda P."/>
            <person name="Sykes S.M."/>
            <person name="Vaughn M."/>
            <person name="Vengrova S."/>
            <person name="Yoder R."/>
            <person name="Zeng Q."/>
            <person name="Allshire R."/>
            <person name="Baulcombe D."/>
            <person name="Birren B.W."/>
            <person name="Brown W."/>
            <person name="Ekwall K."/>
            <person name="Kellis M."/>
            <person name="Leatherwood J."/>
            <person name="Levin H."/>
            <person name="Margalit H."/>
            <person name="Martienssen R."/>
            <person name="Nieduszynski C.A."/>
            <person name="Spatafora J.W."/>
            <person name="Friedman N."/>
            <person name="Dalgaard J.Z."/>
            <person name="Baumann P."/>
            <person name="Niki H."/>
            <person name="Regev A."/>
            <person name="Nusbaum C."/>
        </authorList>
    </citation>
    <scope>NUCLEOTIDE SEQUENCE [LARGE SCALE GENOMIC DNA]</scope>
    <source>
        <strain evidence="15">yFS275 / FY16936</strain>
    </source>
</reference>
<dbReference type="GO" id="GO:0003682">
    <property type="term" value="F:chromatin binding"/>
    <property type="evidence" value="ECO:0000318"/>
    <property type="project" value="GO_Central"/>
</dbReference>
<name>B6JYJ2_SCHJY</name>
<dbReference type="GO" id="GO:0140658">
    <property type="term" value="F:ATP-dependent chromatin remodeler activity"/>
    <property type="evidence" value="ECO:0000318"/>
    <property type="project" value="GO_Central"/>
</dbReference>
<dbReference type="GO" id="GO:0042393">
    <property type="term" value="F:histone binding"/>
    <property type="evidence" value="ECO:0000318"/>
    <property type="project" value="GO_Central"/>
</dbReference>
<dbReference type="FunFam" id="3.40.50.300:FF:000130">
    <property type="entry name" value="Chromodomain-helicase-DNA-binding protein 2 isoform 1"/>
    <property type="match status" value="1"/>
</dbReference>
<feature type="domain" description="Helicase ATP-binding" evidence="11">
    <location>
        <begin position="384"/>
        <end position="554"/>
    </location>
</feature>
<dbReference type="Gene3D" id="3.40.50.300">
    <property type="entry name" value="P-loop containing nucleotide triphosphate hydrolases"/>
    <property type="match status" value="1"/>
</dbReference>
<dbReference type="PANTHER" id="PTHR45623">
    <property type="entry name" value="CHROMODOMAIN-HELICASE-DNA-BINDING PROTEIN 3-RELATED-RELATED"/>
    <property type="match status" value="1"/>
</dbReference>
<dbReference type="STRING" id="402676.B6JYJ2"/>
<dbReference type="OrthoDB" id="5857104at2759"/>
<dbReference type="CDD" id="cd17993">
    <property type="entry name" value="DEXHc_CHD1_2"/>
    <property type="match status" value="1"/>
</dbReference>
<dbReference type="GO" id="GO:0045815">
    <property type="term" value="P:transcription initiation-coupled chromatin remodeling"/>
    <property type="evidence" value="ECO:0007669"/>
    <property type="project" value="EnsemblFungi"/>
</dbReference>
<dbReference type="InterPro" id="IPR049730">
    <property type="entry name" value="SNF2/RAD54-like_C"/>
</dbReference>
<evidence type="ECO:0000256" key="9">
    <source>
        <dbReference type="SAM" id="MobiDB-lite"/>
    </source>
</evidence>
<gene>
    <name evidence="14" type="primary">hrp3</name>
    <name evidence="13" type="ORF">SJAG_01653</name>
</gene>
<accession>B6JYJ2</accession>
<dbReference type="InterPro" id="IPR027417">
    <property type="entry name" value="P-loop_NTPase"/>
</dbReference>
<dbReference type="InterPro" id="IPR038718">
    <property type="entry name" value="SNF2-like_sf"/>
</dbReference>
<evidence type="ECO:0000313" key="13">
    <source>
        <dbReference type="EMBL" id="EEB06610.1"/>
    </source>
</evidence>
<keyword evidence="7" id="KW-0238">DNA-binding</keyword>
<evidence type="ECO:0000256" key="7">
    <source>
        <dbReference type="ARBA" id="ARBA00023125"/>
    </source>
</evidence>
<dbReference type="GeneID" id="7052343"/>
<dbReference type="GO" id="GO:0000785">
    <property type="term" value="C:chromatin"/>
    <property type="evidence" value="ECO:0000318"/>
    <property type="project" value="GO_Central"/>
</dbReference>
<dbReference type="Pfam" id="PF00385">
    <property type="entry name" value="Chromo"/>
    <property type="match status" value="2"/>
</dbReference>
<dbReference type="eggNOG" id="KOG0384">
    <property type="taxonomic scope" value="Eukaryota"/>
</dbReference>
<feature type="compositionally biased region" description="Basic residues" evidence="9">
    <location>
        <begin position="90"/>
        <end position="99"/>
    </location>
</feature>
<dbReference type="PROSITE" id="PS51194">
    <property type="entry name" value="HELICASE_CTER"/>
    <property type="match status" value="1"/>
</dbReference>
<feature type="region of interest" description="Disordered" evidence="9">
    <location>
        <begin position="937"/>
        <end position="966"/>
    </location>
</feature>
<evidence type="ECO:0000256" key="8">
    <source>
        <dbReference type="ARBA" id="ARBA00023242"/>
    </source>
</evidence>
<dbReference type="SMART" id="SM00487">
    <property type="entry name" value="DEXDc"/>
    <property type="match status" value="1"/>
</dbReference>
<feature type="compositionally biased region" description="Basic and acidic residues" evidence="9">
    <location>
        <begin position="1240"/>
        <end position="1250"/>
    </location>
</feature>
<dbReference type="EMBL" id="KE651168">
    <property type="protein sequence ID" value="EEB06610.1"/>
    <property type="molecule type" value="Genomic_DNA"/>
</dbReference>
<evidence type="ECO:0000256" key="4">
    <source>
        <dbReference type="ARBA" id="ARBA00022741"/>
    </source>
</evidence>
<dbReference type="InterPro" id="IPR041150">
    <property type="entry name" value="Cdh1_DBD"/>
</dbReference>
<comment type="subcellular location">
    <subcellularLocation>
        <location evidence="1">Nucleus</location>
    </subcellularLocation>
</comment>
<dbReference type="GO" id="GO:0031491">
    <property type="term" value="F:nucleosome binding"/>
    <property type="evidence" value="ECO:0007669"/>
    <property type="project" value="EnsemblFungi"/>
</dbReference>
<keyword evidence="4" id="KW-0547">Nucleotide-binding</keyword>
<feature type="domain" description="Chromo" evidence="10">
    <location>
        <begin position="285"/>
        <end position="346"/>
    </location>
</feature>
<keyword evidence="15" id="KW-1185">Reference proteome</keyword>
<proteinExistence type="inferred from homology"/>
<dbReference type="GO" id="GO:0005634">
    <property type="term" value="C:nucleus"/>
    <property type="evidence" value="ECO:0000318"/>
    <property type="project" value="GO_Central"/>
</dbReference>
<keyword evidence="5" id="KW-0378">Hydrolase</keyword>
<feature type="region of interest" description="Disordered" evidence="9">
    <location>
        <begin position="1"/>
        <end position="139"/>
    </location>
</feature>
<dbReference type="PROSITE" id="PS50013">
    <property type="entry name" value="CHROMO_2"/>
    <property type="match status" value="2"/>
</dbReference>
<dbReference type="InterPro" id="IPR016197">
    <property type="entry name" value="Chromo-like_dom_sf"/>
</dbReference>
<feature type="compositionally biased region" description="Polar residues" evidence="9">
    <location>
        <begin position="1213"/>
        <end position="1224"/>
    </location>
</feature>
<dbReference type="Pfam" id="PF23588">
    <property type="entry name" value="HTH_CHD1_Hrp3"/>
    <property type="match status" value="1"/>
</dbReference>
<evidence type="ECO:0000256" key="1">
    <source>
        <dbReference type="ARBA" id="ARBA00004123"/>
    </source>
</evidence>
<dbReference type="SUPFAM" id="SSF54160">
    <property type="entry name" value="Chromo domain-like"/>
    <property type="match status" value="2"/>
</dbReference>